<protein>
    <submittedName>
        <fullName evidence="5">Short chain alcohol dehydrogenase</fullName>
    </submittedName>
</protein>
<dbReference type="AlphaFoldDB" id="A0A6A6SPM5"/>
<dbReference type="GO" id="GO:0016491">
    <property type="term" value="F:oxidoreductase activity"/>
    <property type="evidence" value="ECO:0007669"/>
    <property type="project" value="UniProtKB-KW"/>
</dbReference>
<evidence type="ECO:0000256" key="3">
    <source>
        <dbReference type="ARBA" id="ARBA00023002"/>
    </source>
</evidence>
<dbReference type="InterPro" id="IPR036291">
    <property type="entry name" value="NAD(P)-bd_dom_sf"/>
</dbReference>
<evidence type="ECO:0000256" key="4">
    <source>
        <dbReference type="SAM" id="MobiDB-lite"/>
    </source>
</evidence>
<comment type="similarity">
    <text evidence="1">Belongs to the short-chain dehydrogenases/reductases (SDR) family.</text>
</comment>
<dbReference type="PANTHER" id="PTHR24321">
    <property type="entry name" value="DEHYDROGENASES, SHORT CHAIN"/>
    <property type="match status" value="1"/>
</dbReference>
<dbReference type="PANTHER" id="PTHR24321:SF8">
    <property type="entry name" value="ESTRADIOL 17-BETA-DEHYDROGENASE 8-RELATED"/>
    <property type="match status" value="1"/>
</dbReference>
<name>A0A6A6SPM5_9PLEO</name>
<organism evidence="5 6">
    <name type="scientific">Lophiostoma macrostomum CBS 122681</name>
    <dbReference type="NCBI Taxonomy" id="1314788"/>
    <lineage>
        <taxon>Eukaryota</taxon>
        <taxon>Fungi</taxon>
        <taxon>Dikarya</taxon>
        <taxon>Ascomycota</taxon>
        <taxon>Pezizomycotina</taxon>
        <taxon>Dothideomycetes</taxon>
        <taxon>Pleosporomycetidae</taxon>
        <taxon>Pleosporales</taxon>
        <taxon>Lophiostomataceae</taxon>
        <taxon>Lophiostoma</taxon>
    </lineage>
</organism>
<gene>
    <name evidence="5" type="ORF">K491DRAFT_610077</name>
</gene>
<dbReference type="Gene3D" id="3.40.50.720">
    <property type="entry name" value="NAD(P)-binding Rossmann-like Domain"/>
    <property type="match status" value="1"/>
</dbReference>
<dbReference type="Pfam" id="PF13561">
    <property type="entry name" value="adh_short_C2"/>
    <property type="match status" value="1"/>
</dbReference>
<keyword evidence="6" id="KW-1185">Reference proteome</keyword>
<sequence>MAPVANTSDSKNIVVSGGARGIGRALCHYFLQAGHKVFIFDIDEDELKHTTTVHLEQYHKDGKVNSAICDLRDVNDIRSKVKDAAKFLDNRIDVLVNNGGIASPYWKEGVTMEDPATFEQWQAYIDTNLTAPFAMSQACIPFMKSNEADNVNGAHKGDGVGPTIIHIGSFRAHQSDPNQEGYASSKAGQLGLMHSMAISLGHLGIRVNLIAPGRIKVAHESKEGDENGGSFEEQVSEKDVDDHPTNRAGRPKDIADAALYLINAGFVTGQDITVDGGALRKKAS</sequence>
<dbReference type="Proteomes" id="UP000799324">
    <property type="component" value="Unassembled WGS sequence"/>
</dbReference>
<feature type="region of interest" description="Disordered" evidence="4">
    <location>
        <begin position="220"/>
        <end position="251"/>
    </location>
</feature>
<dbReference type="OrthoDB" id="47007at2759"/>
<dbReference type="PRINTS" id="PR00081">
    <property type="entry name" value="GDHRDH"/>
</dbReference>
<keyword evidence="3" id="KW-0560">Oxidoreductase</keyword>
<evidence type="ECO:0000313" key="5">
    <source>
        <dbReference type="EMBL" id="KAF2649805.1"/>
    </source>
</evidence>
<dbReference type="CDD" id="cd05233">
    <property type="entry name" value="SDR_c"/>
    <property type="match status" value="1"/>
</dbReference>
<dbReference type="SUPFAM" id="SSF51735">
    <property type="entry name" value="NAD(P)-binding Rossmann-fold domains"/>
    <property type="match status" value="1"/>
</dbReference>
<dbReference type="InterPro" id="IPR002347">
    <property type="entry name" value="SDR_fam"/>
</dbReference>
<evidence type="ECO:0000256" key="2">
    <source>
        <dbReference type="ARBA" id="ARBA00022857"/>
    </source>
</evidence>
<dbReference type="FunFam" id="3.40.50.720:FF:000084">
    <property type="entry name" value="Short-chain dehydrogenase reductase"/>
    <property type="match status" value="1"/>
</dbReference>
<evidence type="ECO:0000256" key="1">
    <source>
        <dbReference type="ARBA" id="ARBA00006484"/>
    </source>
</evidence>
<keyword evidence="2" id="KW-0521">NADP</keyword>
<evidence type="ECO:0000313" key="6">
    <source>
        <dbReference type="Proteomes" id="UP000799324"/>
    </source>
</evidence>
<dbReference type="PRINTS" id="PR00080">
    <property type="entry name" value="SDRFAMILY"/>
</dbReference>
<accession>A0A6A6SPM5</accession>
<proteinExistence type="inferred from homology"/>
<reference evidence="5" key="1">
    <citation type="journal article" date="2020" name="Stud. Mycol.">
        <title>101 Dothideomycetes genomes: a test case for predicting lifestyles and emergence of pathogens.</title>
        <authorList>
            <person name="Haridas S."/>
            <person name="Albert R."/>
            <person name="Binder M."/>
            <person name="Bloem J."/>
            <person name="Labutti K."/>
            <person name="Salamov A."/>
            <person name="Andreopoulos B."/>
            <person name="Baker S."/>
            <person name="Barry K."/>
            <person name="Bills G."/>
            <person name="Bluhm B."/>
            <person name="Cannon C."/>
            <person name="Castanera R."/>
            <person name="Culley D."/>
            <person name="Daum C."/>
            <person name="Ezra D."/>
            <person name="Gonzalez J."/>
            <person name="Henrissat B."/>
            <person name="Kuo A."/>
            <person name="Liang C."/>
            <person name="Lipzen A."/>
            <person name="Lutzoni F."/>
            <person name="Magnuson J."/>
            <person name="Mondo S."/>
            <person name="Nolan M."/>
            <person name="Ohm R."/>
            <person name="Pangilinan J."/>
            <person name="Park H.-J."/>
            <person name="Ramirez L."/>
            <person name="Alfaro M."/>
            <person name="Sun H."/>
            <person name="Tritt A."/>
            <person name="Yoshinaga Y."/>
            <person name="Zwiers L.-H."/>
            <person name="Turgeon B."/>
            <person name="Goodwin S."/>
            <person name="Spatafora J."/>
            <person name="Crous P."/>
            <person name="Grigoriev I."/>
        </authorList>
    </citation>
    <scope>NUCLEOTIDE SEQUENCE</scope>
    <source>
        <strain evidence="5">CBS 122681</strain>
    </source>
</reference>
<dbReference type="EMBL" id="MU004478">
    <property type="protein sequence ID" value="KAF2649805.1"/>
    <property type="molecule type" value="Genomic_DNA"/>
</dbReference>
<feature type="compositionally biased region" description="Basic and acidic residues" evidence="4">
    <location>
        <begin position="235"/>
        <end position="251"/>
    </location>
</feature>